<dbReference type="PROSITE" id="PS50026">
    <property type="entry name" value="EGF_3"/>
    <property type="match status" value="1"/>
</dbReference>
<evidence type="ECO:0000256" key="9">
    <source>
        <dbReference type="SAM" id="MobiDB-lite"/>
    </source>
</evidence>
<dbReference type="AlphaFoldDB" id="A0A8C4QG61"/>
<keyword evidence="4" id="KW-0732">Signal</keyword>
<dbReference type="PROSITE" id="PS00010">
    <property type="entry name" value="ASX_HYDROXYL"/>
    <property type="match status" value="1"/>
</dbReference>
<dbReference type="Ensembl" id="ENSEBUT00000015466.1">
    <property type="protein sequence ID" value="ENSEBUP00000014890.1"/>
    <property type="gene ID" value="ENSEBUG00000009394.1"/>
</dbReference>
<dbReference type="InterPro" id="IPR049883">
    <property type="entry name" value="NOTCH1_EGF-like"/>
</dbReference>
<reference evidence="11" key="1">
    <citation type="submission" date="2025-08" db="UniProtKB">
        <authorList>
            <consortium name="Ensembl"/>
        </authorList>
    </citation>
    <scope>IDENTIFICATION</scope>
</reference>
<protein>
    <recommendedName>
        <fullName evidence="10">EGF-like domain-containing protein</fullName>
    </recommendedName>
</protein>
<evidence type="ECO:0000256" key="5">
    <source>
        <dbReference type="ARBA" id="ARBA00022737"/>
    </source>
</evidence>
<dbReference type="GO" id="GO:0005509">
    <property type="term" value="F:calcium ion binding"/>
    <property type="evidence" value="ECO:0007669"/>
    <property type="project" value="InterPro"/>
</dbReference>
<dbReference type="InterPro" id="IPR018097">
    <property type="entry name" value="EGF_Ca-bd_CS"/>
</dbReference>
<evidence type="ECO:0000256" key="6">
    <source>
        <dbReference type="ARBA" id="ARBA00023157"/>
    </source>
</evidence>
<keyword evidence="5" id="KW-0677">Repeat</keyword>
<evidence type="ECO:0000256" key="4">
    <source>
        <dbReference type="ARBA" id="ARBA00022729"/>
    </source>
</evidence>
<keyword evidence="3 8" id="KW-0245">EGF-like domain</keyword>
<feature type="region of interest" description="Disordered" evidence="9">
    <location>
        <begin position="47"/>
        <end position="70"/>
    </location>
</feature>
<evidence type="ECO:0000256" key="8">
    <source>
        <dbReference type="PROSITE-ProRule" id="PRU00076"/>
    </source>
</evidence>
<evidence type="ECO:0000256" key="2">
    <source>
        <dbReference type="ARBA" id="ARBA00022525"/>
    </source>
</evidence>
<evidence type="ECO:0000313" key="11">
    <source>
        <dbReference type="Ensembl" id="ENSEBUP00000014890.1"/>
    </source>
</evidence>
<sequence>MSPSPNLDECVISPKPCNFICKNTDGSYQCACPRGYIMQEDGRTCRGEISKGHHQHPPITIAQPSATHLH</sequence>
<dbReference type="Pfam" id="PF07645">
    <property type="entry name" value="EGF_CA"/>
    <property type="match status" value="1"/>
</dbReference>
<keyword evidence="7" id="KW-0325">Glycoprotein</keyword>
<dbReference type="PANTHER" id="PTHR47333:SF5">
    <property type="entry name" value="FIBRILLIN-3"/>
    <property type="match status" value="1"/>
</dbReference>
<dbReference type="PROSITE" id="PS01186">
    <property type="entry name" value="EGF_2"/>
    <property type="match status" value="1"/>
</dbReference>
<reference evidence="11" key="2">
    <citation type="submission" date="2025-09" db="UniProtKB">
        <authorList>
            <consortium name="Ensembl"/>
        </authorList>
    </citation>
    <scope>IDENTIFICATION</scope>
</reference>
<evidence type="ECO:0000256" key="7">
    <source>
        <dbReference type="ARBA" id="ARBA00023180"/>
    </source>
</evidence>
<dbReference type="InterPro" id="IPR001881">
    <property type="entry name" value="EGF-like_Ca-bd_dom"/>
</dbReference>
<keyword evidence="12" id="KW-1185">Reference proteome</keyword>
<dbReference type="GO" id="GO:0005576">
    <property type="term" value="C:extracellular region"/>
    <property type="evidence" value="ECO:0007669"/>
    <property type="project" value="UniProtKB-SubCell"/>
</dbReference>
<evidence type="ECO:0000259" key="10">
    <source>
        <dbReference type="PROSITE" id="PS50026"/>
    </source>
</evidence>
<dbReference type="InterPro" id="IPR052080">
    <property type="entry name" value="vWF_C/EGF_Fibrillin"/>
</dbReference>
<dbReference type="Proteomes" id="UP000694388">
    <property type="component" value="Unplaced"/>
</dbReference>
<feature type="domain" description="EGF-like" evidence="10">
    <location>
        <begin position="6"/>
        <end position="46"/>
    </location>
</feature>
<dbReference type="InterPro" id="IPR000742">
    <property type="entry name" value="EGF"/>
</dbReference>
<comment type="subcellular location">
    <subcellularLocation>
        <location evidence="1">Secreted</location>
    </subcellularLocation>
</comment>
<dbReference type="FunFam" id="2.10.25.10:FF:000010">
    <property type="entry name" value="Pro-epidermal growth factor"/>
    <property type="match status" value="1"/>
</dbReference>
<organism evidence="11 12">
    <name type="scientific">Eptatretus burgeri</name>
    <name type="common">Inshore hagfish</name>
    <dbReference type="NCBI Taxonomy" id="7764"/>
    <lineage>
        <taxon>Eukaryota</taxon>
        <taxon>Metazoa</taxon>
        <taxon>Chordata</taxon>
        <taxon>Craniata</taxon>
        <taxon>Vertebrata</taxon>
        <taxon>Cyclostomata</taxon>
        <taxon>Myxini</taxon>
        <taxon>Myxiniformes</taxon>
        <taxon>Myxinidae</taxon>
        <taxon>Eptatretinae</taxon>
        <taxon>Eptatretus</taxon>
    </lineage>
</organism>
<dbReference type="InterPro" id="IPR000152">
    <property type="entry name" value="EGF-type_Asp/Asn_hydroxyl_site"/>
</dbReference>
<dbReference type="PROSITE" id="PS01187">
    <property type="entry name" value="EGF_CA"/>
    <property type="match status" value="1"/>
</dbReference>
<dbReference type="PANTHER" id="PTHR47333">
    <property type="entry name" value="VON WILLEBRAND FACTOR C AND EGF DOMAIN-CONTAINING PROTEIN"/>
    <property type="match status" value="1"/>
</dbReference>
<name>A0A8C4QG61_EPTBU</name>
<dbReference type="Gene3D" id="2.10.25.10">
    <property type="entry name" value="Laminin"/>
    <property type="match status" value="1"/>
</dbReference>
<keyword evidence="2" id="KW-0964">Secreted</keyword>
<comment type="caution">
    <text evidence="8">Lacks conserved residue(s) required for the propagation of feature annotation.</text>
</comment>
<evidence type="ECO:0000256" key="1">
    <source>
        <dbReference type="ARBA" id="ARBA00004613"/>
    </source>
</evidence>
<evidence type="ECO:0000256" key="3">
    <source>
        <dbReference type="ARBA" id="ARBA00022536"/>
    </source>
</evidence>
<dbReference type="SMART" id="SM00181">
    <property type="entry name" value="EGF"/>
    <property type="match status" value="1"/>
</dbReference>
<proteinExistence type="predicted"/>
<dbReference type="SMART" id="SM00179">
    <property type="entry name" value="EGF_CA"/>
    <property type="match status" value="1"/>
</dbReference>
<dbReference type="SUPFAM" id="SSF57196">
    <property type="entry name" value="EGF/Laminin"/>
    <property type="match status" value="1"/>
</dbReference>
<accession>A0A8C4QG61</accession>
<keyword evidence="6" id="KW-1015">Disulfide bond</keyword>
<evidence type="ECO:0000313" key="12">
    <source>
        <dbReference type="Proteomes" id="UP000694388"/>
    </source>
</evidence>